<dbReference type="InterPro" id="IPR011015">
    <property type="entry name" value="LEM/LEM-like_dom_sf"/>
</dbReference>
<dbReference type="CDD" id="cd12940">
    <property type="entry name" value="LEM_LAP2_LEMD1"/>
    <property type="match status" value="1"/>
</dbReference>
<dbReference type="PROSITE" id="PS50954">
    <property type="entry name" value="LEM"/>
    <property type="match status" value="1"/>
</dbReference>
<dbReference type="GO" id="GO:0005654">
    <property type="term" value="C:nucleoplasm"/>
    <property type="evidence" value="ECO:0007669"/>
    <property type="project" value="TreeGrafter"/>
</dbReference>
<gene>
    <name evidence="3" type="ORF">C7M84_017762</name>
</gene>
<reference evidence="3 4" key="1">
    <citation type="submission" date="2018-04" db="EMBL/GenBank/DDBJ databases">
        <authorList>
            <person name="Zhang X."/>
            <person name="Yuan J."/>
            <person name="Li F."/>
            <person name="Xiang J."/>
        </authorList>
    </citation>
    <scope>NUCLEOTIDE SEQUENCE [LARGE SCALE GENOMIC DNA]</scope>
    <source>
        <tissue evidence="3">Muscle</tissue>
    </source>
</reference>
<accession>A0A3R7MKR2</accession>
<dbReference type="EMBL" id="QCYY01003277">
    <property type="protein sequence ID" value="ROT64301.1"/>
    <property type="molecule type" value="Genomic_DNA"/>
</dbReference>
<proteinExistence type="predicted"/>
<keyword evidence="4" id="KW-1185">Reference proteome</keyword>
<dbReference type="Proteomes" id="UP000283509">
    <property type="component" value="Unassembled WGS sequence"/>
</dbReference>
<evidence type="ECO:0000256" key="1">
    <source>
        <dbReference type="SAM" id="MobiDB-lite"/>
    </source>
</evidence>
<comment type="caution">
    <text evidence="3">The sequence shown here is derived from an EMBL/GenBank/DDBJ whole genome shotgun (WGS) entry which is preliminary data.</text>
</comment>
<feature type="domain" description="LEM" evidence="2">
    <location>
        <begin position="178"/>
        <end position="222"/>
    </location>
</feature>
<dbReference type="Pfam" id="PF03020">
    <property type="entry name" value="LEM"/>
    <property type="match status" value="1"/>
</dbReference>
<dbReference type="AlphaFoldDB" id="A0A3R7MKR2"/>
<sequence>MEESFSTRYSQFLRDLENYEQHQIDTDEDGWKSTPQEPKLNDSGPSRIHCPDFLKKLKQTIQKYQHDSDSDSDIVSLQRCLEKNLNEASRSFCRASSFASFTSEDKSVSSHPSLALHDPTKGLWAREHPPLVVPVSHSSALWKSFSTKILKAGIALIERRCPSSSSIARRELKFHWNGNSIKALSAETLRARLKAVGYTPGPITAGTHRVYQRHLMRIRKNPQMLKEENADSAKPSYPRELKMALEDPSSVDWISWGSLERVMSSPFCQPDPMRHWRDGTTKSCFNYLLLDPRITQDLPLRIEGRPYYHLYEAIKSLENGKKKNKKIERIHDIWSEGVGVISLHVFQNTIPVEAWTREAAMITAIGLGNLSNSIQGTFYGLPSTWRWAERRRLGTHLLWRTLQIFLQEGERQLRPSDVTLPVWMK</sequence>
<dbReference type="PANTHER" id="PTHR46427">
    <property type="entry name" value="ANKYRIN REPEAT AND LEM DOMAIN-CONTAINING PROTEIN 1"/>
    <property type="match status" value="1"/>
</dbReference>
<dbReference type="Gene3D" id="1.10.720.40">
    <property type="match status" value="1"/>
</dbReference>
<dbReference type="GO" id="GO:0000724">
    <property type="term" value="P:double-strand break repair via homologous recombination"/>
    <property type="evidence" value="ECO:0007669"/>
    <property type="project" value="TreeGrafter"/>
</dbReference>
<feature type="region of interest" description="Disordered" evidence="1">
    <location>
        <begin position="23"/>
        <end position="48"/>
    </location>
</feature>
<organism evidence="3 4">
    <name type="scientific">Penaeus vannamei</name>
    <name type="common">Whiteleg shrimp</name>
    <name type="synonym">Litopenaeus vannamei</name>
    <dbReference type="NCBI Taxonomy" id="6689"/>
    <lineage>
        <taxon>Eukaryota</taxon>
        <taxon>Metazoa</taxon>
        <taxon>Ecdysozoa</taxon>
        <taxon>Arthropoda</taxon>
        <taxon>Crustacea</taxon>
        <taxon>Multicrustacea</taxon>
        <taxon>Malacostraca</taxon>
        <taxon>Eumalacostraca</taxon>
        <taxon>Eucarida</taxon>
        <taxon>Decapoda</taxon>
        <taxon>Dendrobranchiata</taxon>
        <taxon>Penaeoidea</taxon>
        <taxon>Penaeidae</taxon>
        <taxon>Penaeus</taxon>
    </lineage>
</organism>
<evidence type="ECO:0000313" key="4">
    <source>
        <dbReference type="Proteomes" id="UP000283509"/>
    </source>
</evidence>
<dbReference type="InterPro" id="IPR003887">
    <property type="entry name" value="LEM_dom"/>
</dbReference>
<reference evidence="3 4" key="2">
    <citation type="submission" date="2019-01" db="EMBL/GenBank/DDBJ databases">
        <title>The decoding of complex shrimp genome reveals the adaptation for benthos swimmer, frequently molting mechanism and breeding impact on genome.</title>
        <authorList>
            <person name="Sun Y."/>
            <person name="Gao Y."/>
            <person name="Yu Y."/>
        </authorList>
    </citation>
    <scope>NUCLEOTIDE SEQUENCE [LARGE SCALE GENOMIC DNA]</scope>
    <source>
        <tissue evidence="3">Muscle</tissue>
    </source>
</reference>
<dbReference type="PANTHER" id="PTHR46427:SF1">
    <property type="entry name" value="ANKYRIN REPEAT AND LEM DOMAIN-CONTAINING PROTEIN 1"/>
    <property type="match status" value="1"/>
</dbReference>
<dbReference type="GO" id="GO:0004520">
    <property type="term" value="F:DNA endonuclease activity"/>
    <property type="evidence" value="ECO:0007669"/>
    <property type="project" value="TreeGrafter"/>
</dbReference>
<protein>
    <submittedName>
        <fullName evidence="3">Putative ankyrin repeat and LEM domain-containing protein 1</fullName>
    </submittedName>
</protein>
<dbReference type="GO" id="GO:0005737">
    <property type="term" value="C:cytoplasm"/>
    <property type="evidence" value="ECO:0007669"/>
    <property type="project" value="TreeGrafter"/>
</dbReference>
<dbReference type="InterPro" id="IPR034998">
    <property type="entry name" value="ANKLE1"/>
</dbReference>
<evidence type="ECO:0000313" key="3">
    <source>
        <dbReference type="EMBL" id="ROT64301.1"/>
    </source>
</evidence>
<evidence type="ECO:0000259" key="2">
    <source>
        <dbReference type="PROSITE" id="PS50954"/>
    </source>
</evidence>
<dbReference type="OrthoDB" id="1601181at2759"/>
<dbReference type="SUPFAM" id="SSF63451">
    <property type="entry name" value="LEM domain"/>
    <property type="match status" value="1"/>
</dbReference>
<dbReference type="GO" id="GO:0000712">
    <property type="term" value="P:resolution of meiotic recombination intermediates"/>
    <property type="evidence" value="ECO:0007669"/>
    <property type="project" value="TreeGrafter"/>
</dbReference>
<name>A0A3R7MKR2_PENVA</name>
<dbReference type="STRING" id="6689.A0A3R7MKR2"/>
<dbReference type="Pfam" id="PF22945">
    <property type="entry name" value="LEM-3_GIY-YIG"/>
    <property type="match status" value="1"/>
</dbReference>